<reference evidence="2" key="1">
    <citation type="submission" date="2023-06" db="EMBL/GenBank/DDBJ databases">
        <authorList>
            <consortium name="Lawrence Berkeley National Laboratory"/>
            <person name="Ahrendt S."/>
            <person name="Sahu N."/>
            <person name="Indic B."/>
            <person name="Wong-Bajracharya J."/>
            <person name="Merenyi Z."/>
            <person name="Ke H.-M."/>
            <person name="Monk M."/>
            <person name="Kocsube S."/>
            <person name="Drula E."/>
            <person name="Lipzen A."/>
            <person name="Balint B."/>
            <person name="Henrissat B."/>
            <person name="Andreopoulos B."/>
            <person name="Martin F.M."/>
            <person name="Harder C.B."/>
            <person name="Rigling D."/>
            <person name="Ford K.L."/>
            <person name="Foster G.D."/>
            <person name="Pangilinan J."/>
            <person name="Papanicolaou A."/>
            <person name="Barry K."/>
            <person name="LaButti K."/>
            <person name="Viragh M."/>
            <person name="Koriabine M."/>
            <person name="Yan M."/>
            <person name="Riley R."/>
            <person name="Champramary S."/>
            <person name="Plett K.L."/>
            <person name="Tsai I.J."/>
            <person name="Slot J."/>
            <person name="Sipos G."/>
            <person name="Plett J."/>
            <person name="Nagy L.G."/>
            <person name="Grigoriev I.V."/>
        </authorList>
    </citation>
    <scope>NUCLEOTIDE SEQUENCE</scope>
    <source>
        <strain evidence="2">CCBAS 213</strain>
    </source>
</reference>
<dbReference type="GeneID" id="85349201"/>
<accession>A0AA39JH55</accession>
<sequence>MEDVVFFFAWIISCIIGAIFWSIDGVKNFMIKHLKEPFLSMIQVGKDNESARMFKQDKLKARLESLKFGVMAQMYAVYCTEPPEPPSTEQLYRKCMYHYHRALSRTLRGIETVNNFVERNCSLNEINSLALVVQKLRDNTSSLMDNYETLTSGLDRDTDEQERRQRVNIWCKFIADWPKIPELNELKLRLAAEALRGSV</sequence>
<dbReference type="EMBL" id="JAUEPS010000063">
    <property type="protein sequence ID" value="KAK0442687.1"/>
    <property type="molecule type" value="Genomic_DNA"/>
</dbReference>
<keyword evidence="1" id="KW-0812">Transmembrane</keyword>
<gene>
    <name evidence="2" type="ORF">EV420DRAFT_1073275</name>
</gene>
<feature type="transmembrane region" description="Helical" evidence="1">
    <location>
        <begin position="6"/>
        <end position="23"/>
    </location>
</feature>
<dbReference type="RefSeq" id="XP_060324374.1">
    <property type="nucleotide sequence ID" value="XM_060465653.1"/>
</dbReference>
<dbReference type="AlphaFoldDB" id="A0AA39JH55"/>
<evidence type="ECO:0000313" key="3">
    <source>
        <dbReference type="Proteomes" id="UP001175211"/>
    </source>
</evidence>
<evidence type="ECO:0000256" key="1">
    <source>
        <dbReference type="SAM" id="Phobius"/>
    </source>
</evidence>
<proteinExistence type="predicted"/>
<comment type="caution">
    <text evidence="2">The sequence shown here is derived from an EMBL/GenBank/DDBJ whole genome shotgun (WGS) entry which is preliminary data.</text>
</comment>
<keyword evidence="1" id="KW-1133">Transmembrane helix</keyword>
<name>A0AA39JH55_ARMTA</name>
<evidence type="ECO:0000313" key="2">
    <source>
        <dbReference type="EMBL" id="KAK0442687.1"/>
    </source>
</evidence>
<organism evidence="2 3">
    <name type="scientific">Armillaria tabescens</name>
    <name type="common">Ringless honey mushroom</name>
    <name type="synonym">Agaricus tabescens</name>
    <dbReference type="NCBI Taxonomy" id="1929756"/>
    <lineage>
        <taxon>Eukaryota</taxon>
        <taxon>Fungi</taxon>
        <taxon>Dikarya</taxon>
        <taxon>Basidiomycota</taxon>
        <taxon>Agaricomycotina</taxon>
        <taxon>Agaricomycetes</taxon>
        <taxon>Agaricomycetidae</taxon>
        <taxon>Agaricales</taxon>
        <taxon>Marasmiineae</taxon>
        <taxon>Physalacriaceae</taxon>
        <taxon>Desarmillaria</taxon>
    </lineage>
</organism>
<keyword evidence="3" id="KW-1185">Reference proteome</keyword>
<protein>
    <submittedName>
        <fullName evidence="2">Uncharacterized protein</fullName>
    </submittedName>
</protein>
<dbReference type="Proteomes" id="UP001175211">
    <property type="component" value="Unassembled WGS sequence"/>
</dbReference>
<keyword evidence="1" id="KW-0472">Membrane</keyword>